<evidence type="ECO:0000256" key="1">
    <source>
        <dbReference type="SAM" id="MobiDB-lite"/>
    </source>
</evidence>
<gene>
    <name evidence="2" type="ORF">JAAARDRAFT_72943</name>
</gene>
<dbReference type="HOGENOM" id="CLU_477390_0_0_1"/>
<organism evidence="2 3">
    <name type="scientific">Jaapia argillacea MUCL 33604</name>
    <dbReference type="NCBI Taxonomy" id="933084"/>
    <lineage>
        <taxon>Eukaryota</taxon>
        <taxon>Fungi</taxon>
        <taxon>Dikarya</taxon>
        <taxon>Basidiomycota</taxon>
        <taxon>Agaricomycotina</taxon>
        <taxon>Agaricomycetes</taxon>
        <taxon>Agaricomycetidae</taxon>
        <taxon>Jaapiales</taxon>
        <taxon>Jaapiaceae</taxon>
        <taxon>Jaapia</taxon>
    </lineage>
</organism>
<dbReference type="OrthoDB" id="3200706at2759"/>
<accession>A0A067PN44</accession>
<sequence length="571" mass="63493">MGSAFSRKHSLDIDPDMGKPKETELTLLLTPSASLKDNAVWNGPVVEFCDELLDFPPLDSYYLISMEHVKGRGPKPHHECLILQVRCIADEQPPSIRWIRLDRFIDLTANGTFASPGPSSSGAAVPIADRPCGAECSSQAGASAKPKRPTLSTASSSATSLSSVSPTIVKEFPAEDKAVVAMNRNEFFRAEGMGYDVCQQVTYSPTTSAPPLRRIVDLLEVIETHYPRYHALGKACFWFASTIWDVVVDKSYRQGVVTRGPAFDQKGRPATYVPAGFFSFSNDVNQVQSVWSQSISKLTPVEDFRCEEVSDAQVLYGGNGHFYVQPCIGNEIPLFLGAQGKFQACGDEYISKAISRGGHCEWTLHRDRSSIELQLSYLDTVDLVFNSQSHAVTCFSYLRQFAQDGHLERMPQVFDVRMILKSDVWLAFRNPNLIETRILPSRPPDPSTLRNRFNEDFIHLNLLILRNAHENIDLGNGEFSQTHGITQARTPTGHTLTFSTKTNPFLFKLLFVDGDGRSIFQRTYKPRGHVFSLAGVAEWTEFWNIYLRDQFGGDQAGSTPVPPVNGPSLPS</sequence>
<evidence type="ECO:0000313" key="3">
    <source>
        <dbReference type="Proteomes" id="UP000027265"/>
    </source>
</evidence>
<reference evidence="3" key="1">
    <citation type="journal article" date="2014" name="Proc. Natl. Acad. Sci. U.S.A.">
        <title>Extensive sampling of basidiomycete genomes demonstrates inadequacy of the white-rot/brown-rot paradigm for wood decay fungi.</title>
        <authorList>
            <person name="Riley R."/>
            <person name="Salamov A.A."/>
            <person name="Brown D.W."/>
            <person name="Nagy L.G."/>
            <person name="Floudas D."/>
            <person name="Held B.W."/>
            <person name="Levasseur A."/>
            <person name="Lombard V."/>
            <person name="Morin E."/>
            <person name="Otillar R."/>
            <person name="Lindquist E.A."/>
            <person name="Sun H."/>
            <person name="LaButti K.M."/>
            <person name="Schmutz J."/>
            <person name="Jabbour D."/>
            <person name="Luo H."/>
            <person name="Baker S.E."/>
            <person name="Pisabarro A.G."/>
            <person name="Walton J.D."/>
            <person name="Blanchette R.A."/>
            <person name="Henrissat B."/>
            <person name="Martin F."/>
            <person name="Cullen D."/>
            <person name="Hibbett D.S."/>
            <person name="Grigoriev I.V."/>
        </authorList>
    </citation>
    <scope>NUCLEOTIDE SEQUENCE [LARGE SCALE GENOMIC DNA]</scope>
    <source>
        <strain evidence="3">MUCL 33604</strain>
    </source>
</reference>
<feature type="compositionally biased region" description="Low complexity" evidence="1">
    <location>
        <begin position="149"/>
        <end position="158"/>
    </location>
</feature>
<protein>
    <submittedName>
        <fullName evidence="2">Uncharacterized protein</fullName>
    </submittedName>
</protein>
<evidence type="ECO:0000313" key="2">
    <source>
        <dbReference type="EMBL" id="KDQ52722.1"/>
    </source>
</evidence>
<feature type="region of interest" description="Disordered" evidence="1">
    <location>
        <begin position="138"/>
        <end position="158"/>
    </location>
</feature>
<dbReference type="InParanoid" id="A0A067PN44"/>
<proteinExistence type="predicted"/>
<dbReference type="AlphaFoldDB" id="A0A067PN44"/>
<keyword evidence="3" id="KW-1185">Reference proteome</keyword>
<dbReference type="Proteomes" id="UP000027265">
    <property type="component" value="Unassembled WGS sequence"/>
</dbReference>
<dbReference type="EMBL" id="KL197738">
    <property type="protein sequence ID" value="KDQ52722.1"/>
    <property type="molecule type" value="Genomic_DNA"/>
</dbReference>
<name>A0A067PN44_9AGAM</name>